<evidence type="ECO:0000256" key="1">
    <source>
        <dbReference type="SAM" id="MobiDB-lite"/>
    </source>
</evidence>
<feature type="compositionally biased region" description="Basic residues" evidence="1">
    <location>
        <begin position="169"/>
        <end position="183"/>
    </location>
</feature>
<protein>
    <recommendedName>
        <fullName evidence="4">Reverse transcriptase domain-containing protein</fullName>
    </recommendedName>
</protein>
<dbReference type="CDD" id="cd00303">
    <property type="entry name" value="retropepsin_like"/>
    <property type="match status" value="1"/>
</dbReference>
<sequence length="220" mass="25031">MEEKYSLNRIQFPYRSYSLPISVSNRFEGMALVDTGAALNMMPVYYCNKMKIKTLTPTAYQYRGINGYMTRPLGIAEAVPICIGKFVYYTDFIVANLPKDTEIPIILGRAFLRTAQANVDMCNQVTTLGYSDKRIAFNPDSQINSYNSQINYTFRRISGAFAEPERELKKKNKKKSKAGKARPRALNFDMGDEAPMWNTRRTAPILVVNMRTNFSHSSGQ</sequence>
<evidence type="ECO:0000313" key="3">
    <source>
        <dbReference type="Proteomes" id="UP001172457"/>
    </source>
</evidence>
<dbReference type="Gene3D" id="2.40.70.10">
    <property type="entry name" value="Acid Proteases"/>
    <property type="match status" value="1"/>
</dbReference>
<dbReference type="InterPro" id="IPR021109">
    <property type="entry name" value="Peptidase_aspartic_dom_sf"/>
</dbReference>
<organism evidence="2 3">
    <name type="scientific">Centaurea solstitialis</name>
    <name type="common">yellow star-thistle</name>
    <dbReference type="NCBI Taxonomy" id="347529"/>
    <lineage>
        <taxon>Eukaryota</taxon>
        <taxon>Viridiplantae</taxon>
        <taxon>Streptophyta</taxon>
        <taxon>Embryophyta</taxon>
        <taxon>Tracheophyta</taxon>
        <taxon>Spermatophyta</taxon>
        <taxon>Magnoliopsida</taxon>
        <taxon>eudicotyledons</taxon>
        <taxon>Gunneridae</taxon>
        <taxon>Pentapetalae</taxon>
        <taxon>asterids</taxon>
        <taxon>campanulids</taxon>
        <taxon>Asterales</taxon>
        <taxon>Asteraceae</taxon>
        <taxon>Carduoideae</taxon>
        <taxon>Cardueae</taxon>
        <taxon>Centaureinae</taxon>
        <taxon>Centaurea</taxon>
    </lineage>
</organism>
<proteinExistence type="predicted"/>
<evidence type="ECO:0008006" key="4">
    <source>
        <dbReference type="Google" id="ProtNLM"/>
    </source>
</evidence>
<dbReference type="AlphaFoldDB" id="A0AA38W061"/>
<feature type="region of interest" description="Disordered" evidence="1">
    <location>
        <begin position="165"/>
        <end position="184"/>
    </location>
</feature>
<dbReference type="EMBL" id="JARYMX010000007">
    <property type="protein sequence ID" value="KAJ9541442.1"/>
    <property type="molecule type" value="Genomic_DNA"/>
</dbReference>
<dbReference type="SUPFAM" id="SSF50630">
    <property type="entry name" value="Acid proteases"/>
    <property type="match status" value="1"/>
</dbReference>
<dbReference type="PANTHER" id="PTHR33067:SF31">
    <property type="entry name" value="RNA-DIRECTED DNA POLYMERASE"/>
    <property type="match status" value="1"/>
</dbReference>
<dbReference type="Proteomes" id="UP001172457">
    <property type="component" value="Chromosome 7"/>
</dbReference>
<reference evidence="2" key="1">
    <citation type="submission" date="2023-03" db="EMBL/GenBank/DDBJ databases">
        <title>Chromosome-scale reference genome and RAD-based genetic map of yellow starthistle (Centaurea solstitialis) reveal putative structural variation and QTLs associated with invader traits.</title>
        <authorList>
            <person name="Reatini B."/>
            <person name="Cang F.A."/>
            <person name="Jiang Q."/>
            <person name="Mckibben M.T.W."/>
            <person name="Barker M.S."/>
            <person name="Rieseberg L.H."/>
            <person name="Dlugosch K.M."/>
        </authorList>
    </citation>
    <scope>NUCLEOTIDE SEQUENCE</scope>
    <source>
        <strain evidence="2">CAN-66</strain>
        <tissue evidence="2">Leaf</tissue>
    </source>
</reference>
<dbReference type="PANTHER" id="PTHR33067">
    <property type="entry name" value="RNA-DIRECTED DNA POLYMERASE-RELATED"/>
    <property type="match status" value="1"/>
</dbReference>
<comment type="caution">
    <text evidence="2">The sequence shown here is derived from an EMBL/GenBank/DDBJ whole genome shotgun (WGS) entry which is preliminary data.</text>
</comment>
<keyword evidence="3" id="KW-1185">Reference proteome</keyword>
<gene>
    <name evidence="2" type="ORF">OSB04_027948</name>
</gene>
<accession>A0AA38W061</accession>
<name>A0AA38W061_9ASTR</name>
<evidence type="ECO:0000313" key="2">
    <source>
        <dbReference type="EMBL" id="KAJ9541442.1"/>
    </source>
</evidence>